<dbReference type="SMART" id="SM00278">
    <property type="entry name" value="HhH1"/>
    <property type="match status" value="2"/>
</dbReference>
<dbReference type="InterPro" id="IPR047296">
    <property type="entry name" value="GIY-YIG_UvrC_Cho"/>
</dbReference>
<evidence type="ECO:0000313" key="12">
    <source>
        <dbReference type="EMBL" id="KKC32269.1"/>
    </source>
</evidence>
<feature type="domain" description="UVR" evidence="9">
    <location>
        <begin position="227"/>
        <end position="262"/>
    </location>
</feature>
<dbReference type="SMART" id="SM00465">
    <property type="entry name" value="GIYc"/>
    <property type="match status" value="1"/>
</dbReference>
<dbReference type="Pfam" id="PF01541">
    <property type="entry name" value="GIY-YIG"/>
    <property type="match status" value="1"/>
</dbReference>
<evidence type="ECO:0000256" key="1">
    <source>
        <dbReference type="ARBA" id="ARBA00022490"/>
    </source>
</evidence>
<evidence type="ECO:0000256" key="5">
    <source>
        <dbReference type="ARBA" id="ARBA00023204"/>
    </source>
</evidence>
<protein>
    <recommendedName>
        <fullName evidence="7">UvrABC system protein C</fullName>
        <shortName evidence="7">Protein UvrC</shortName>
    </recommendedName>
    <alternativeName>
        <fullName evidence="7">Excinuclease ABC subunit C</fullName>
    </alternativeName>
</protein>
<dbReference type="Gene3D" id="4.10.860.10">
    <property type="entry name" value="UVR domain"/>
    <property type="match status" value="1"/>
</dbReference>
<comment type="function">
    <text evidence="7">The UvrABC repair system catalyzes the recognition and processing of DNA lesions. UvrC both incises the 5' and 3' sides of the lesion. The N-terminal half is responsible for the 3' incision and the C-terminal half is responsible for the 5' incision.</text>
</comment>
<evidence type="ECO:0000256" key="2">
    <source>
        <dbReference type="ARBA" id="ARBA00022763"/>
    </source>
</evidence>
<dbReference type="EMBL" id="LAPV01000138">
    <property type="protein sequence ID" value="KKC32269.1"/>
    <property type="molecule type" value="Genomic_DNA"/>
</dbReference>
<dbReference type="SUPFAM" id="SSF47781">
    <property type="entry name" value="RuvA domain 2-like"/>
    <property type="match status" value="1"/>
</dbReference>
<keyword evidence="6 7" id="KW-0742">SOS response</keyword>
<dbReference type="NCBIfam" id="NF001824">
    <property type="entry name" value="PRK00558.1-5"/>
    <property type="match status" value="1"/>
</dbReference>
<dbReference type="InterPro" id="IPR001943">
    <property type="entry name" value="UVR_dom"/>
</dbReference>
<keyword evidence="2 7" id="KW-0227">DNA damage</keyword>
<dbReference type="InterPro" id="IPR036876">
    <property type="entry name" value="UVR_dom_sf"/>
</dbReference>
<reference evidence="12 13" key="1">
    <citation type="submission" date="2015-03" db="EMBL/GenBank/DDBJ databases">
        <authorList>
            <person name="Lepp D."/>
            <person name="Hassan Y.I."/>
            <person name="Li X.-Z."/>
            <person name="Zhou T."/>
        </authorList>
    </citation>
    <scope>NUCLEOTIDE SEQUENCE [LARGE SCALE GENOMIC DNA]</scope>
    <source>
        <strain evidence="12 13">Cr7-05</strain>
    </source>
</reference>
<dbReference type="InterPro" id="IPR003583">
    <property type="entry name" value="Hlx-hairpin-Hlx_DNA-bd_motif"/>
</dbReference>
<dbReference type="Gene3D" id="1.10.150.20">
    <property type="entry name" value="5' to 3' exonuclease, C-terminal subdomain"/>
    <property type="match status" value="1"/>
</dbReference>
<keyword evidence="1 7" id="KW-0963">Cytoplasm</keyword>
<accession>A0ABR5DW77</accession>
<gene>
    <name evidence="7" type="primary">uvrC</name>
    <name evidence="12" type="ORF">WH91_14840</name>
</gene>
<evidence type="ECO:0000256" key="6">
    <source>
        <dbReference type="ARBA" id="ARBA00023236"/>
    </source>
</evidence>
<feature type="domain" description="GIY-YIG" evidence="10">
    <location>
        <begin position="39"/>
        <end position="117"/>
    </location>
</feature>
<comment type="subunit">
    <text evidence="7">Interacts with UvrB in an incision complex.</text>
</comment>
<dbReference type="HAMAP" id="MF_00203">
    <property type="entry name" value="UvrC"/>
    <property type="match status" value="1"/>
</dbReference>
<dbReference type="InterPro" id="IPR050066">
    <property type="entry name" value="UvrABC_protein_C"/>
</dbReference>
<dbReference type="Pfam" id="PF22920">
    <property type="entry name" value="UvrC_RNaseH"/>
    <property type="match status" value="1"/>
</dbReference>
<dbReference type="InterPro" id="IPR038476">
    <property type="entry name" value="UvrC_RNase_H_dom_sf"/>
</dbReference>
<dbReference type="InterPro" id="IPR001162">
    <property type="entry name" value="UvrC_RNase_H_dom"/>
</dbReference>
<feature type="compositionally biased region" description="Polar residues" evidence="8">
    <location>
        <begin position="14"/>
        <end position="23"/>
    </location>
</feature>
<keyword evidence="3 7" id="KW-0228">DNA excision</keyword>
<organism evidence="12 13">
    <name type="scientific">Devosia psychrophila</name>
    <dbReference type="NCBI Taxonomy" id="728005"/>
    <lineage>
        <taxon>Bacteria</taxon>
        <taxon>Pseudomonadati</taxon>
        <taxon>Pseudomonadota</taxon>
        <taxon>Alphaproteobacteria</taxon>
        <taxon>Hyphomicrobiales</taxon>
        <taxon>Devosiaceae</taxon>
        <taxon>Devosia</taxon>
    </lineage>
</organism>
<evidence type="ECO:0000256" key="3">
    <source>
        <dbReference type="ARBA" id="ARBA00022769"/>
    </source>
</evidence>
<dbReference type="Proteomes" id="UP000033519">
    <property type="component" value="Unassembled WGS sequence"/>
</dbReference>
<dbReference type="SUPFAM" id="SSF46600">
    <property type="entry name" value="C-terminal UvrC-binding domain of UvrB"/>
    <property type="match status" value="1"/>
</dbReference>
<comment type="subcellular location">
    <subcellularLocation>
        <location evidence="7">Cytoplasm</location>
    </subcellularLocation>
</comment>
<dbReference type="CDD" id="cd10434">
    <property type="entry name" value="GIY-YIG_UvrC_Cho"/>
    <property type="match status" value="1"/>
</dbReference>
<evidence type="ECO:0000313" key="13">
    <source>
        <dbReference type="Proteomes" id="UP000033519"/>
    </source>
</evidence>
<keyword evidence="5 7" id="KW-0234">DNA repair</keyword>
<evidence type="ECO:0000259" key="11">
    <source>
        <dbReference type="PROSITE" id="PS50165"/>
    </source>
</evidence>
<dbReference type="NCBIfam" id="TIGR00194">
    <property type="entry name" value="uvrC"/>
    <property type="match status" value="1"/>
</dbReference>
<comment type="similarity">
    <text evidence="7">Belongs to the UvrC family.</text>
</comment>
<feature type="region of interest" description="Disordered" evidence="8">
    <location>
        <begin position="1"/>
        <end position="24"/>
    </location>
</feature>
<dbReference type="Pfam" id="PF08459">
    <property type="entry name" value="UvrC_RNaseH_dom"/>
    <property type="match status" value="1"/>
</dbReference>
<keyword evidence="4 7" id="KW-0267">Excision nuclease</keyword>
<dbReference type="PROSITE" id="PS50164">
    <property type="entry name" value="GIY_YIG"/>
    <property type="match status" value="1"/>
</dbReference>
<feature type="domain" description="UvrC family homology region profile" evidence="11">
    <location>
        <begin position="278"/>
        <end position="513"/>
    </location>
</feature>
<dbReference type="PROSITE" id="PS50151">
    <property type="entry name" value="UVR"/>
    <property type="match status" value="1"/>
</dbReference>
<evidence type="ECO:0000259" key="9">
    <source>
        <dbReference type="PROSITE" id="PS50151"/>
    </source>
</evidence>
<dbReference type="InterPro" id="IPR000305">
    <property type="entry name" value="GIY-YIG_endonuc"/>
</dbReference>
<dbReference type="Gene3D" id="3.40.1440.10">
    <property type="entry name" value="GIY-YIG endonuclease"/>
    <property type="match status" value="1"/>
</dbReference>
<proteinExistence type="inferred from homology"/>
<comment type="caution">
    <text evidence="12">The sequence shown here is derived from an EMBL/GenBank/DDBJ whole genome shotgun (WGS) entry which is preliminary data.</text>
</comment>
<name>A0ABR5DW77_9HYPH</name>
<evidence type="ECO:0000256" key="7">
    <source>
        <dbReference type="HAMAP-Rule" id="MF_00203"/>
    </source>
</evidence>
<dbReference type="PANTHER" id="PTHR30562:SF1">
    <property type="entry name" value="UVRABC SYSTEM PROTEIN C"/>
    <property type="match status" value="1"/>
</dbReference>
<dbReference type="InterPro" id="IPR010994">
    <property type="entry name" value="RuvA_2-like"/>
</dbReference>
<dbReference type="SUPFAM" id="SSF82771">
    <property type="entry name" value="GIY-YIG endonuclease"/>
    <property type="match status" value="1"/>
</dbReference>
<evidence type="ECO:0000256" key="8">
    <source>
        <dbReference type="SAM" id="MobiDB-lite"/>
    </source>
</evidence>
<evidence type="ECO:0000256" key="4">
    <source>
        <dbReference type="ARBA" id="ARBA00022881"/>
    </source>
</evidence>
<dbReference type="Gene3D" id="3.30.420.340">
    <property type="entry name" value="UvrC, RNAse H endonuclease domain"/>
    <property type="match status" value="1"/>
</dbReference>
<dbReference type="InterPro" id="IPR004791">
    <property type="entry name" value="UvrC"/>
</dbReference>
<dbReference type="Pfam" id="PF14520">
    <property type="entry name" value="HHH_5"/>
    <property type="match status" value="1"/>
</dbReference>
<dbReference type="Pfam" id="PF02151">
    <property type="entry name" value="UVR"/>
    <property type="match status" value="1"/>
</dbReference>
<evidence type="ECO:0000259" key="10">
    <source>
        <dbReference type="PROSITE" id="PS50164"/>
    </source>
</evidence>
<keyword evidence="13" id="KW-1185">Reference proteome</keyword>
<sequence length="641" mass="71725">MPAKEQTHAPRMTNEATPNNLPTVSGPEAIRSFVRTLPAAPGVYRMIDAAGEVMYVGKARNLKARVTNYTRPDGLEVRLQRMIAATVSMEFVRTETESEALLLEANMIKRLKPRFNVLLRDDKSFPYILIATDHEAPELTKHRGSRRREGHYFGPFASATAVGRTIASLQKAFLLRNCSDSFYAARTRPCLQHQIKRCAAPCTREISLEGYGELVEDARQFLSGKSSAVRNHLQADMTKAAERLDFERAALIRDRLGALALVQSQGDATAKTVEEADVFAIHHEGGQFCVQVFFFRAFQNWGNYPYRPRADASLTDAEVLEAFIGQFYENRTPARLVLISHDLAEPDVMEEALATRAGRRVYIEQPKRGEKRDLVNHALNNAREALGRQLAEGATNRTLLEGVANCFGLDEPPRRIEVYDNSHISGTNAVGAMIVAGEEGFSKKHYRTFNIKSDISAGDDFGMMREVLTRRFTRLVNDSDDDAEDENTGMPDWPDVVFIDGGAGQLSAVRGVIAELNLQKEVIFIGIAKGEERDAGREKFFMEGREAFMLPHRDPVLYYVQRLRDEAHRFAIGTHRAKRKKDQISNPLDEIEGIGPTRKRALLNHFGSAKAVGRASLTDLEAVPTISKAMAQLVYDHFNRS</sequence>
<dbReference type="PANTHER" id="PTHR30562">
    <property type="entry name" value="UVRC/OXIDOREDUCTASE"/>
    <property type="match status" value="1"/>
</dbReference>
<dbReference type="PROSITE" id="PS50165">
    <property type="entry name" value="UVRC"/>
    <property type="match status" value="1"/>
</dbReference>
<dbReference type="InterPro" id="IPR035901">
    <property type="entry name" value="GIY-YIG_endonuc_sf"/>
</dbReference>